<keyword evidence="4" id="KW-1185">Reference proteome</keyword>
<dbReference type="InterPro" id="IPR003305">
    <property type="entry name" value="CenC_carb-bd"/>
</dbReference>
<comment type="caution">
    <text evidence="3">The sequence shown here is derived from an EMBL/GenBank/DDBJ whole genome shotgun (WGS) entry which is preliminary data.</text>
</comment>
<evidence type="ECO:0000313" key="4">
    <source>
        <dbReference type="Proteomes" id="UP001168883"/>
    </source>
</evidence>
<gene>
    <name evidence="3" type="ORF">Q3C12_34610</name>
</gene>
<sequence length="236" mass="26759">MVQRLLSIISITILIFCFFSFVPGALAYADTSAIYKYDISGKLLSKELPYGLIEYYYYDKNGNLIKKNRLPRGTESFESGTWEASNFTLFQKDGREAGVRQDGSPSGSYLVYANGNRQWEWDVYLRSDRQKLRLEPNTTYTVSFSYKALSAPGNGGSYYFFVRTDKAGTEDRGWLTWNDSPGSVNSKSVTFTTGPYDDYQMYWGLRYGGSIAIDNIQVSKVSNRLRVATPNMISTN</sequence>
<feature type="domain" description="CBM-cenC" evidence="2">
    <location>
        <begin position="76"/>
        <end position="194"/>
    </location>
</feature>
<evidence type="ECO:0000256" key="1">
    <source>
        <dbReference type="ARBA" id="ARBA00022801"/>
    </source>
</evidence>
<evidence type="ECO:0000259" key="2">
    <source>
        <dbReference type="Pfam" id="PF02018"/>
    </source>
</evidence>
<protein>
    <submittedName>
        <fullName evidence="3">Carbohydrate binding domain-containing protein</fullName>
    </submittedName>
</protein>
<organism evidence="3 4">
    <name type="scientific">Paenibacillus ehimensis</name>
    <dbReference type="NCBI Taxonomy" id="79264"/>
    <lineage>
        <taxon>Bacteria</taxon>
        <taxon>Bacillati</taxon>
        <taxon>Bacillota</taxon>
        <taxon>Bacilli</taxon>
        <taxon>Bacillales</taxon>
        <taxon>Paenibacillaceae</taxon>
        <taxon>Paenibacillus</taxon>
    </lineage>
</organism>
<dbReference type="Proteomes" id="UP001168883">
    <property type="component" value="Unassembled WGS sequence"/>
</dbReference>
<dbReference type="SUPFAM" id="SSF49785">
    <property type="entry name" value="Galactose-binding domain-like"/>
    <property type="match status" value="1"/>
</dbReference>
<dbReference type="EMBL" id="JAUMKJ010000105">
    <property type="protein sequence ID" value="MDO3682131.1"/>
    <property type="molecule type" value="Genomic_DNA"/>
</dbReference>
<dbReference type="Gene3D" id="2.60.120.260">
    <property type="entry name" value="Galactose-binding domain-like"/>
    <property type="match status" value="1"/>
</dbReference>
<keyword evidence="1" id="KW-0378">Hydrolase</keyword>
<dbReference type="RefSeq" id="WP_302881577.1">
    <property type="nucleotide sequence ID" value="NZ_JAUMKJ010000105.1"/>
</dbReference>
<accession>A0ABT8VMD7</accession>
<dbReference type="Pfam" id="PF02018">
    <property type="entry name" value="CBM_4_9"/>
    <property type="match status" value="1"/>
</dbReference>
<evidence type="ECO:0000313" key="3">
    <source>
        <dbReference type="EMBL" id="MDO3682131.1"/>
    </source>
</evidence>
<name>A0ABT8VMD7_9BACL</name>
<dbReference type="InterPro" id="IPR008979">
    <property type="entry name" value="Galactose-bd-like_sf"/>
</dbReference>
<reference evidence="3" key="1">
    <citation type="submission" date="2023-07" db="EMBL/GenBank/DDBJ databases">
        <authorList>
            <person name="Aktuganov G."/>
            <person name="Boyko T."/>
            <person name="Delegan Y."/>
            <person name="Galimzianova N."/>
            <person name="Gilvanova E."/>
            <person name="Korobov V."/>
            <person name="Kuzmina L."/>
            <person name="Melentiev A."/>
            <person name="Milman P."/>
            <person name="Ryabova A."/>
            <person name="Stupak E."/>
            <person name="Yasakov T."/>
            <person name="Zharikova N."/>
            <person name="Zhurenko E."/>
        </authorList>
    </citation>
    <scope>NUCLEOTIDE SEQUENCE</scope>
    <source>
        <strain evidence="3">IB-739</strain>
    </source>
</reference>
<proteinExistence type="predicted"/>